<sequence>MSRKFFTQRARGFTLIELLVVIAIIAILIALLLPAVQSAREAARRSQCKNNLHNVALAVHNYHDVHKTGPINVTYADRTVAAWGAAILPQLEQTALFNQVNPGFSALMVPNATSLAVYRCPSDPMSDTVYWSDGGSITNTYGTASSGACTQVARYTKLAPSSTGMPLAAASNYVMSLSPGSWAGGKWSFADCNHMSSWLMLGERNQTMPTTWLGIFRGYQGNTSYTGWPYTRTITGSVDGCIGATTQTGQYNNHFTIHGQFVMLNSQELGASSAHVGGAHFAMGDGAVKFVSENIDKNTLSGASTVRTRTAVPDF</sequence>
<evidence type="ECO:0000259" key="1">
    <source>
        <dbReference type="Pfam" id="PF07596"/>
    </source>
</evidence>
<reference evidence="3" key="1">
    <citation type="submission" date="2016-10" db="EMBL/GenBank/DDBJ databases">
        <authorList>
            <person name="Varghese N."/>
            <person name="Submissions S."/>
        </authorList>
    </citation>
    <scope>NUCLEOTIDE SEQUENCE [LARGE SCALE GENOMIC DNA]</scope>
    <source>
        <strain evidence="3">DSM 26348</strain>
    </source>
</reference>
<accession>A0A1I3B5E7</accession>
<dbReference type="RefSeq" id="WP_092047192.1">
    <property type="nucleotide sequence ID" value="NZ_FOQD01000001.1"/>
</dbReference>
<gene>
    <name evidence="2" type="ORF">SAMN05421753_101248</name>
</gene>
<dbReference type="InterPro" id="IPR012902">
    <property type="entry name" value="N_methyl_site"/>
</dbReference>
<dbReference type="PROSITE" id="PS00409">
    <property type="entry name" value="PROKAR_NTER_METHYL"/>
    <property type="match status" value="1"/>
</dbReference>
<dbReference type="Proteomes" id="UP000199518">
    <property type="component" value="Unassembled WGS sequence"/>
</dbReference>
<keyword evidence="3" id="KW-1185">Reference proteome</keyword>
<evidence type="ECO:0000313" key="2">
    <source>
        <dbReference type="EMBL" id="SFH57504.1"/>
    </source>
</evidence>
<dbReference type="EMBL" id="FOQD01000001">
    <property type="protein sequence ID" value="SFH57504.1"/>
    <property type="molecule type" value="Genomic_DNA"/>
</dbReference>
<dbReference type="SUPFAM" id="SSF54523">
    <property type="entry name" value="Pili subunits"/>
    <property type="match status" value="1"/>
</dbReference>
<protein>
    <submittedName>
        <fullName evidence="2">Prepilin-type N-terminal cleavage/methylation domain-containing protein</fullName>
    </submittedName>
</protein>
<dbReference type="NCBIfam" id="TIGR02532">
    <property type="entry name" value="IV_pilin_GFxxxE"/>
    <property type="match status" value="1"/>
</dbReference>
<dbReference type="Pfam" id="PF07596">
    <property type="entry name" value="SBP_bac_10"/>
    <property type="match status" value="1"/>
</dbReference>
<dbReference type="Gene3D" id="3.30.700.10">
    <property type="entry name" value="Glycoprotein, Type 4 Pilin"/>
    <property type="match status" value="1"/>
</dbReference>
<feature type="domain" description="DUF1559" evidence="1">
    <location>
        <begin position="37"/>
        <end position="297"/>
    </location>
</feature>
<dbReference type="PANTHER" id="PTHR30093:SF2">
    <property type="entry name" value="TYPE II SECRETION SYSTEM PROTEIN H"/>
    <property type="match status" value="1"/>
</dbReference>
<dbReference type="InterPro" id="IPR027558">
    <property type="entry name" value="Pre_pil_HX9DG_C"/>
</dbReference>
<dbReference type="InterPro" id="IPR011453">
    <property type="entry name" value="DUF1559"/>
</dbReference>
<dbReference type="AlphaFoldDB" id="A0A1I3B5E7"/>
<dbReference type="PANTHER" id="PTHR30093">
    <property type="entry name" value="GENERAL SECRETION PATHWAY PROTEIN G"/>
    <property type="match status" value="1"/>
</dbReference>
<name>A0A1I3B5E7_9PLAN</name>
<proteinExistence type="predicted"/>
<evidence type="ECO:0000313" key="3">
    <source>
        <dbReference type="Proteomes" id="UP000199518"/>
    </source>
</evidence>
<organism evidence="2 3">
    <name type="scientific">Planctomicrobium piriforme</name>
    <dbReference type="NCBI Taxonomy" id="1576369"/>
    <lineage>
        <taxon>Bacteria</taxon>
        <taxon>Pseudomonadati</taxon>
        <taxon>Planctomycetota</taxon>
        <taxon>Planctomycetia</taxon>
        <taxon>Planctomycetales</taxon>
        <taxon>Planctomycetaceae</taxon>
        <taxon>Planctomicrobium</taxon>
    </lineage>
</organism>
<dbReference type="NCBIfam" id="TIGR04294">
    <property type="entry name" value="pre_pil_HX9DG"/>
    <property type="match status" value="1"/>
</dbReference>
<dbReference type="OrthoDB" id="277292at2"/>
<dbReference type="STRING" id="1576369.SAMN05421753_101248"/>
<dbReference type="InterPro" id="IPR045584">
    <property type="entry name" value="Pilin-like"/>
</dbReference>
<dbReference type="Pfam" id="PF07963">
    <property type="entry name" value="N_methyl"/>
    <property type="match status" value="1"/>
</dbReference>